<dbReference type="RefSeq" id="WP_262890988.1">
    <property type="nucleotide sequence ID" value="NZ_CAIJDE010000017.1"/>
</dbReference>
<comment type="caution">
    <text evidence="1">The sequence shown here is derived from an EMBL/GenBank/DDBJ whole genome shotgun (WGS) entry which is preliminary data.</text>
</comment>
<dbReference type="AlphaFoldDB" id="A0A9N8IY89"/>
<protein>
    <submittedName>
        <fullName evidence="1">Uncharacterized protein</fullName>
    </submittedName>
</protein>
<keyword evidence="2" id="KW-1185">Reference proteome</keyword>
<organism evidence="1 2">
    <name type="scientific">Flavobacterium panici</name>
    <dbReference type="NCBI Taxonomy" id="2654843"/>
    <lineage>
        <taxon>Bacteria</taxon>
        <taxon>Pseudomonadati</taxon>
        <taxon>Bacteroidota</taxon>
        <taxon>Flavobacteriia</taxon>
        <taxon>Flavobacteriales</taxon>
        <taxon>Flavobacteriaceae</taxon>
        <taxon>Flavobacterium</taxon>
    </lineage>
</organism>
<gene>
    <name evidence="1" type="ORF">FLAPXU55_00297</name>
</gene>
<name>A0A9N8IY89_9FLAO</name>
<reference evidence="1 2" key="1">
    <citation type="submission" date="2020-06" db="EMBL/GenBank/DDBJ databases">
        <authorList>
            <person name="Criscuolo A."/>
        </authorList>
    </citation>
    <scope>NUCLEOTIDE SEQUENCE [LARGE SCALE GENOMIC DNA]</scope>
    <source>
        <strain evidence="1">PXU-55</strain>
    </source>
</reference>
<evidence type="ECO:0000313" key="1">
    <source>
        <dbReference type="EMBL" id="CAC9972621.1"/>
    </source>
</evidence>
<sequence length="44" mass="4965">MIAQIPAQIYKSDSRGFSNSENTTASQLLILNITKIYPEMHLEP</sequence>
<dbReference type="Proteomes" id="UP000533639">
    <property type="component" value="Unassembled WGS sequence"/>
</dbReference>
<evidence type="ECO:0000313" key="2">
    <source>
        <dbReference type="Proteomes" id="UP000533639"/>
    </source>
</evidence>
<accession>A0A9N8IY89</accession>
<proteinExistence type="predicted"/>
<dbReference type="EMBL" id="CAIJDE010000017">
    <property type="protein sequence ID" value="CAC9972621.1"/>
    <property type="molecule type" value="Genomic_DNA"/>
</dbReference>